<dbReference type="InterPro" id="IPR036249">
    <property type="entry name" value="Thioredoxin-like_sf"/>
</dbReference>
<dbReference type="EMBL" id="CP015839">
    <property type="protein sequence ID" value="ANG61621.1"/>
    <property type="molecule type" value="Genomic_DNA"/>
</dbReference>
<dbReference type="InterPro" id="IPR047262">
    <property type="entry name" value="PRX-like1"/>
</dbReference>
<evidence type="ECO:0000259" key="1">
    <source>
        <dbReference type="PROSITE" id="PS51352"/>
    </source>
</evidence>
<organism evidence="2 3">
    <name type="scientific">Marinobacterium aestuarii</name>
    <dbReference type="NCBI Taxonomy" id="1821621"/>
    <lineage>
        <taxon>Bacteria</taxon>
        <taxon>Pseudomonadati</taxon>
        <taxon>Pseudomonadota</taxon>
        <taxon>Gammaproteobacteria</taxon>
        <taxon>Oceanospirillales</taxon>
        <taxon>Oceanospirillaceae</taxon>
        <taxon>Marinobacterium</taxon>
    </lineage>
</organism>
<feature type="domain" description="Thioredoxin" evidence="1">
    <location>
        <begin position="9"/>
        <end position="165"/>
    </location>
</feature>
<dbReference type="OrthoDB" id="9809746at2"/>
<dbReference type="InterPro" id="IPR013766">
    <property type="entry name" value="Thioredoxin_domain"/>
</dbReference>
<dbReference type="STRING" id="1821621.A8C75_03440"/>
<dbReference type="Proteomes" id="UP000078070">
    <property type="component" value="Chromosome"/>
</dbReference>
<dbReference type="RefSeq" id="WP_067378153.1">
    <property type="nucleotide sequence ID" value="NZ_CP015839.1"/>
</dbReference>
<dbReference type="SUPFAM" id="SSF52833">
    <property type="entry name" value="Thioredoxin-like"/>
    <property type="match status" value="1"/>
</dbReference>
<accession>A0A1A9EVF8</accession>
<dbReference type="Gene3D" id="3.40.30.10">
    <property type="entry name" value="Glutaredoxin"/>
    <property type="match status" value="1"/>
</dbReference>
<name>A0A1A9EVF8_9GAMM</name>
<dbReference type="PANTHER" id="PTHR43640:SF1">
    <property type="entry name" value="THIOREDOXIN-DEPENDENT PEROXIREDOXIN"/>
    <property type="match status" value="1"/>
</dbReference>
<proteinExistence type="predicted"/>
<sequence length="187" mass="20391">MSLTASTMMPLGTPAPDFSLLDVRSGQQTTLQECAGAQGILIAFICNHCPYVRHIEDELIELAWDYQARGIAVLAISANDVESSPEDGPMRMQDRASAKGYPFPYLYDETQEVARAYNAACTPDLFLFDGQLKCVYRGQFDASRPGNGIEVSGNDLRRACDALLTGDSIDPNQTPSVGCNIKWKACT</sequence>
<dbReference type="AlphaFoldDB" id="A0A1A9EVF8"/>
<dbReference type="GO" id="GO:0016209">
    <property type="term" value="F:antioxidant activity"/>
    <property type="evidence" value="ECO:0007669"/>
    <property type="project" value="InterPro"/>
</dbReference>
<reference evidence="2 3" key="2">
    <citation type="journal article" date="2018" name="Int. J. Syst. Evol. Microbiol.">
        <title>Marinobacterium aestuarii sp. nov., a benzene-degrading marine bacterium isolated from estuary sediment.</title>
        <authorList>
            <person name="Bae S.S."/>
            <person name="Jung J."/>
            <person name="Chung D."/>
            <person name="Baek K."/>
        </authorList>
    </citation>
    <scope>NUCLEOTIDE SEQUENCE [LARGE SCALE GENOMIC DNA]</scope>
    <source>
        <strain evidence="2 3">ST58-10</strain>
    </source>
</reference>
<dbReference type="GO" id="GO:0016491">
    <property type="term" value="F:oxidoreductase activity"/>
    <property type="evidence" value="ECO:0007669"/>
    <property type="project" value="InterPro"/>
</dbReference>
<reference evidence="3" key="1">
    <citation type="submission" date="2016-05" db="EMBL/GenBank/DDBJ databases">
        <authorList>
            <person name="Baek K."/>
            <person name="Yang S.-J."/>
        </authorList>
    </citation>
    <scope>NUCLEOTIDE SEQUENCE [LARGE SCALE GENOMIC DNA]</scope>
    <source>
        <strain evidence="3">ST58-10</strain>
    </source>
</reference>
<keyword evidence="3" id="KW-1185">Reference proteome</keyword>
<dbReference type="KEGG" id="mars:A8C75_03440"/>
<dbReference type="Pfam" id="PF00578">
    <property type="entry name" value="AhpC-TSA"/>
    <property type="match status" value="1"/>
</dbReference>
<protein>
    <submittedName>
        <fullName evidence="2">Alkyl hydroperoxide reductase</fullName>
    </submittedName>
</protein>
<dbReference type="InterPro" id="IPR000866">
    <property type="entry name" value="AhpC/TSA"/>
</dbReference>
<evidence type="ECO:0000313" key="2">
    <source>
        <dbReference type="EMBL" id="ANG61621.1"/>
    </source>
</evidence>
<dbReference type="PROSITE" id="PS51352">
    <property type="entry name" value="THIOREDOXIN_2"/>
    <property type="match status" value="1"/>
</dbReference>
<gene>
    <name evidence="2" type="ORF">A8C75_03440</name>
</gene>
<dbReference type="CDD" id="cd02969">
    <property type="entry name" value="PRX_like1"/>
    <property type="match status" value="1"/>
</dbReference>
<evidence type="ECO:0000313" key="3">
    <source>
        <dbReference type="Proteomes" id="UP000078070"/>
    </source>
</evidence>
<dbReference type="PANTHER" id="PTHR43640">
    <property type="entry name" value="OS07G0260300 PROTEIN"/>
    <property type="match status" value="1"/>
</dbReference>